<feature type="domain" description="Response regulatory" evidence="3">
    <location>
        <begin position="8"/>
        <end position="124"/>
    </location>
</feature>
<gene>
    <name evidence="4" type="ORF">GCM10009332_11660</name>
</gene>
<comment type="caution">
    <text evidence="2">Lacks conserved residue(s) required for the propagation of feature annotation.</text>
</comment>
<dbReference type="InterPro" id="IPR050595">
    <property type="entry name" value="Bact_response_regulator"/>
</dbReference>
<sequence>MDKFMSLKILVVDDNPICRQVLIDLLTDKGWQVATAENGIQALQKCKDKKFNAVITGFYMPVVDGPHFLRMLKEMEELAQLPVIMLSTQEQKEVEAQVDFQLLSLYLRKPLNCDTKRQLVDHLSTLAVATDDKAA</sequence>
<evidence type="ECO:0000313" key="4">
    <source>
        <dbReference type="EMBL" id="GGI75889.1"/>
    </source>
</evidence>
<dbReference type="PROSITE" id="PS50110">
    <property type="entry name" value="RESPONSE_REGULATORY"/>
    <property type="match status" value="1"/>
</dbReference>
<dbReference type="Proteomes" id="UP000613743">
    <property type="component" value="Unassembled WGS sequence"/>
</dbReference>
<dbReference type="CDD" id="cd00156">
    <property type="entry name" value="REC"/>
    <property type="match status" value="1"/>
</dbReference>
<name>A0A917JM07_9GAMM</name>
<protein>
    <submittedName>
        <fullName evidence="4">Response regulator</fullName>
    </submittedName>
</protein>
<reference evidence="4" key="1">
    <citation type="journal article" date="2014" name="Int. J. Syst. Evol. Microbiol.">
        <title>Complete genome sequence of Corynebacterium casei LMG S-19264T (=DSM 44701T), isolated from a smear-ripened cheese.</title>
        <authorList>
            <consortium name="US DOE Joint Genome Institute (JGI-PGF)"/>
            <person name="Walter F."/>
            <person name="Albersmeier A."/>
            <person name="Kalinowski J."/>
            <person name="Ruckert C."/>
        </authorList>
    </citation>
    <scope>NUCLEOTIDE SEQUENCE</scope>
    <source>
        <strain evidence="4">JCM 30804</strain>
    </source>
</reference>
<evidence type="ECO:0000256" key="1">
    <source>
        <dbReference type="ARBA" id="ARBA00022553"/>
    </source>
</evidence>
<evidence type="ECO:0000256" key="2">
    <source>
        <dbReference type="PROSITE-ProRule" id="PRU00169"/>
    </source>
</evidence>
<organism evidence="4 5">
    <name type="scientific">Shewanella gelidii</name>
    <dbReference type="NCBI Taxonomy" id="1642821"/>
    <lineage>
        <taxon>Bacteria</taxon>
        <taxon>Pseudomonadati</taxon>
        <taxon>Pseudomonadota</taxon>
        <taxon>Gammaproteobacteria</taxon>
        <taxon>Alteromonadales</taxon>
        <taxon>Shewanellaceae</taxon>
        <taxon>Shewanella</taxon>
    </lineage>
</organism>
<dbReference type="SUPFAM" id="SSF52172">
    <property type="entry name" value="CheY-like"/>
    <property type="match status" value="1"/>
</dbReference>
<dbReference type="InterPro" id="IPR011006">
    <property type="entry name" value="CheY-like_superfamily"/>
</dbReference>
<dbReference type="SMART" id="SM00448">
    <property type="entry name" value="REC"/>
    <property type="match status" value="1"/>
</dbReference>
<accession>A0A917JM07</accession>
<dbReference type="PANTHER" id="PTHR44591">
    <property type="entry name" value="STRESS RESPONSE REGULATOR PROTEIN 1"/>
    <property type="match status" value="1"/>
</dbReference>
<evidence type="ECO:0000259" key="3">
    <source>
        <dbReference type="PROSITE" id="PS50110"/>
    </source>
</evidence>
<dbReference type="PANTHER" id="PTHR44591:SF3">
    <property type="entry name" value="RESPONSE REGULATORY DOMAIN-CONTAINING PROTEIN"/>
    <property type="match status" value="1"/>
</dbReference>
<evidence type="ECO:0000313" key="5">
    <source>
        <dbReference type="Proteomes" id="UP000613743"/>
    </source>
</evidence>
<dbReference type="EMBL" id="BMPZ01000002">
    <property type="protein sequence ID" value="GGI75889.1"/>
    <property type="molecule type" value="Genomic_DNA"/>
</dbReference>
<dbReference type="AlphaFoldDB" id="A0A917JM07"/>
<proteinExistence type="predicted"/>
<dbReference type="InterPro" id="IPR001789">
    <property type="entry name" value="Sig_transdc_resp-reg_receiver"/>
</dbReference>
<keyword evidence="1" id="KW-0597">Phosphoprotein</keyword>
<dbReference type="Pfam" id="PF00072">
    <property type="entry name" value="Response_reg"/>
    <property type="match status" value="1"/>
</dbReference>
<dbReference type="GO" id="GO:0000160">
    <property type="term" value="P:phosphorelay signal transduction system"/>
    <property type="evidence" value="ECO:0007669"/>
    <property type="project" value="InterPro"/>
</dbReference>
<dbReference type="RefSeq" id="WP_188918790.1">
    <property type="nucleotide sequence ID" value="NZ_BMPZ01000002.1"/>
</dbReference>
<reference evidence="4" key="2">
    <citation type="submission" date="2020-09" db="EMBL/GenBank/DDBJ databases">
        <authorList>
            <person name="Sun Q."/>
            <person name="Ohkuma M."/>
        </authorList>
    </citation>
    <scope>NUCLEOTIDE SEQUENCE</scope>
    <source>
        <strain evidence="4">JCM 30804</strain>
    </source>
</reference>
<keyword evidence="5" id="KW-1185">Reference proteome</keyword>
<comment type="caution">
    <text evidence="4">The sequence shown here is derived from an EMBL/GenBank/DDBJ whole genome shotgun (WGS) entry which is preliminary data.</text>
</comment>
<dbReference type="Gene3D" id="3.40.50.2300">
    <property type="match status" value="1"/>
</dbReference>